<evidence type="ECO:0000259" key="2">
    <source>
        <dbReference type="PROSITE" id="PS50056"/>
    </source>
</evidence>
<feature type="domain" description="Tyrosine specific protein phosphatases" evidence="2">
    <location>
        <begin position="124"/>
        <end position="203"/>
    </location>
</feature>
<dbReference type="Pfam" id="PF13671">
    <property type="entry name" value="AAA_33"/>
    <property type="match status" value="1"/>
</dbReference>
<keyword evidence="4" id="KW-1185">Reference proteome</keyword>
<dbReference type="Pfam" id="PF09414">
    <property type="entry name" value="RNA_ligase"/>
    <property type="match status" value="1"/>
</dbReference>
<dbReference type="Gene3D" id="3.90.190.10">
    <property type="entry name" value="Protein tyrosine phosphatase superfamily"/>
    <property type="match status" value="1"/>
</dbReference>
<dbReference type="InterPro" id="IPR029021">
    <property type="entry name" value="Prot-tyrosine_phosphatase-like"/>
</dbReference>
<dbReference type="EMBL" id="ML220112">
    <property type="protein sequence ID" value="TGZ85236.1"/>
    <property type="molecule type" value="Genomic_DNA"/>
</dbReference>
<organism evidence="3 4">
    <name type="scientific">Ascodesmis nigricans</name>
    <dbReference type="NCBI Taxonomy" id="341454"/>
    <lineage>
        <taxon>Eukaryota</taxon>
        <taxon>Fungi</taxon>
        <taxon>Dikarya</taxon>
        <taxon>Ascomycota</taxon>
        <taxon>Pezizomycotina</taxon>
        <taxon>Pezizomycetes</taxon>
        <taxon>Pezizales</taxon>
        <taxon>Ascodesmidaceae</taxon>
        <taxon>Ascodesmis</taxon>
    </lineage>
</organism>
<dbReference type="InterPro" id="IPR021122">
    <property type="entry name" value="RNA_ligase_dom_REL/Rnl2"/>
</dbReference>
<evidence type="ECO:0000313" key="4">
    <source>
        <dbReference type="Proteomes" id="UP000298138"/>
    </source>
</evidence>
<dbReference type="Pfam" id="PF22784">
    <property type="entry name" value="PTP-SAK"/>
    <property type="match status" value="1"/>
</dbReference>
<dbReference type="InterPro" id="IPR057023">
    <property type="entry name" value="PTP-SAK"/>
</dbReference>
<dbReference type="STRING" id="341454.A0A4S2N7Q0"/>
<dbReference type="OrthoDB" id="432447at2759"/>
<keyword evidence="1" id="KW-0378">Hydrolase</keyword>
<dbReference type="InterPro" id="IPR000387">
    <property type="entry name" value="Tyr_Pase_dom"/>
</dbReference>
<gene>
    <name evidence="3" type="ORF">EX30DRAFT_300966</name>
</gene>
<dbReference type="Gene3D" id="3.30.470.30">
    <property type="entry name" value="DNA ligase/mRNA capping enzyme"/>
    <property type="match status" value="1"/>
</dbReference>
<dbReference type="AlphaFoldDB" id="A0A4S2N7Q0"/>
<dbReference type="InParanoid" id="A0A4S2N7Q0"/>
<sequence>MDGLAPTTRATLLNEGCEPFQYHNDIDFDCLGADREPTYVPTIRLGNWYKIPRFFSWIIPHVLAGMSTPKSTSDVTALRRMGITLVITLTAEEPLPNSFFALVKGGGIRNEFFPTANYFPPTALQMDRILSAILNEAENGGATLVHCGGGKGRAGSVLACYLALFGTSPTPPLRQPPKMTSHAAIDLVRSLRPGSIETAHQETFIERYVSQAWKRYGSNTPLIGSEDTELDIPSTSPPLLINGDITRPDVILLIGLQGSGKSHFTSLIRLRNTNTITASPDSTILANPSLGSAAATKSCESIISNFRKSPSTNRVLILDRTNPTSDDRKHFLSLFTTTNPKCIAIFFDTPTEICINRVELRGEHPTLPPWRASTAIKSTAKLLQPPTLSEGFTGIATIRTQSAAVELANILFSLSGLPLFKFPRTKHLLNLGSATRDDLVISEDDQSRIFNSGIYGVITEKVDGANMGFSLDSNGEILVQNRSHYIPISSAIAATAEQMQFAKLPNWVDVNREKLMRVLRPHGERFPERWMLFGEWMYAVHSIRYNALPSLFVAFDLYDRLEHRFLPFMDMRERVHAAGLEVVPVVYNGEVKEEVLRELVNGDSGYVGEREGVVVRFGKRGEGERGKVVREGFMRDEEGEEVRHWRKREVRRNVVRMEGGEE</sequence>
<protein>
    <recommendedName>
        <fullName evidence="2">Tyrosine specific protein phosphatases domain-containing protein</fullName>
    </recommendedName>
</protein>
<dbReference type="PROSITE" id="PS50056">
    <property type="entry name" value="TYR_PHOSPHATASE_2"/>
    <property type="match status" value="1"/>
</dbReference>
<dbReference type="PANTHER" id="PTHR43883">
    <property type="entry name" value="SLR0207 PROTEIN"/>
    <property type="match status" value="1"/>
</dbReference>
<dbReference type="InterPro" id="IPR027417">
    <property type="entry name" value="P-loop_NTPase"/>
</dbReference>
<evidence type="ECO:0000256" key="1">
    <source>
        <dbReference type="ARBA" id="ARBA00022801"/>
    </source>
</evidence>
<dbReference type="FunFam" id="3.90.190.10:FF:000157">
    <property type="entry name" value="Protein-tyrosine phosphatase"/>
    <property type="match status" value="1"/>
</dbReference>
<proteinExistence type="predicted"/>
<name>A0A4S2N7Q0_9PEZI</name>
<dbReference type="SUPFAM" id="SSF56091">
    <property type="entry name" value="DNA ligase/mRNA capping enzyme, catalytic domain"/>
    <property type="match status" value="1"/>
</dbReference>
<accession>A0A4S2N7Q0</accession>
<dbReference type="SUPFAM" id="SSF52540">
    <property type="entry name" value="P-loop containing nucleoside triphosphate hydrolases"/>
    <property type="match status" value="1"/>
</dbReference>
<dbReference type="Proteomes" id="UP000298138">
    <property type="component" value="Unassembled WGS sequence"/>
</dbReference>
<dbReference type="InterPro" id="IPR052732">
    <property type="entry name" value="Cell-binding_unc_protein"/>
</dbReference>
<dbReference type="GO" id="GO:0016791">
    <property type="term" value="F:phosphatase activity"/>
    <property type="evidence" value="ECO:0007669"/>
    <property type="project" value="UniProtKB-ARBA"/>
</dbReference>
<dbReference type="PANTHER" id="PTHR43883:SF1">
    <property type="entry name" value="GLUCONOKINASE"/>
    <property type="match status" value="1"/>
</dbReference>
<evidence type="ECO:0000313" key="3">
    <source>
        <dbReference type="EMBL" id="TGZ85236.1"/>
    </source>
</evidence>
<dbReference type="SUPFAM" id="SSF52799">
    <property type="entry name" value="(Phosphotyrosine protein) phosphatases II"/>
    <property type="match status" value="1"/>
</dbReference>
<reference evidence="3 4" key="1">
    <citation type="submission" date="2019-04" db="EMBL/GenBank/DDBJ databases">
        <title>Comparative genomics and transcriptomics to analyze fruiting body development in filamentous ascomycetes.</title>
        <authorList>
            <consortium name="DOE Joint Genome Institute"/>
            <person name="Lutkenhaus R."/>
            <person name="Traeger S."/>
            <person name="Breuer J."/>
            <person name="Kuo A."/>
            <person name="Lipzen A."/>
            <person name="Pangilinan J."/>
            <person name="Dilworth D."/>
            <person name="Sandor L."/>
            <person name="Poggeler S."/>
            <person name="Barry K."/>
            <person name="Grigoriev I.V."/>
            <person name="Nowrousian M."/>
        </authorList>
    </citation>
    <scope>NUCLEOTIDE SEQUENCE [LARGE SCALE GENOMIC DNA]</scope>
    <source>
        <strain evidence="3 4">CBS 389.68</strain>
    </source>
</reference>
<dbReference type="Gene3D" id="3.40.50.300">
    <property type="entry name" value="P-loop containing nucleotide triphosphate hydrolases"/>
    <property type="match status" value="1"/>
</dbReference>